<dbReference type="OrthoDB" id="10440476at2759"/>
<accession>A0A7J0E859</accession>
<proteinExistence type="predicted"/>
<evidence type="ECO:0000313" key="2">
    <source>
        <dbReference type="Proteomes" id="UP000585474"/>
    </source>
</evidence>
<reference evidence="1 2" key="1">
    <citation type="submission" date="2019-07" db="EMBL/GenBank/DDBJ databases">
        <title>De Novo Assembly of kiwifruit Actinidia rufa.</title>
        <authorList>
            <person name="Sugita-Konishi S."/>
            <person name="Sato K."/>
            <person name="Mori E."/>
            <person name="Abe Y."/>
            <person name="Kisaki G."/>
            <person name="Hamano K."/>
            <person name="Suezawa K."/>
            <person name="Otani M."/>
            <person name="Fukuda T."/>
            <person name="Manabe T."/>
            <person name="Gomi K."/>
            <person name="Tabuchi M."/>
            <person name="Akimitsu K."/>
            <person name="Kataoka I."/>
        </authorList>
    </citation>
    <scope>NUCLEOTIDE SEQUENCE [LARGE SCALE GENOMIC DNA]</scope>
    <source>
        <strain evidence="2">cv. Fuchu</strain>
    </source>
</reference>
<evidence type="ECO:0000313" key="1">
    <source>
        <dbReference type="EMBL" id="GFY82580.1"/>
    </source>
</evidence>
<keyword evidence="2" id="KW-1185">Reference proteome</keyword>
<name>A0A7J0E859_9ERIC</name>
<comment type="caution">
    <text evidence="1">The sequence shown here is derived from an EMBL/GenBank/DDBJ whole genome shotgun (WGS) entry which is preliminary data.</text>
</comment>
<sequence>MLLRASIRPCILGRSGSLISMMLTTDLSHKMVSKLEQIIVDIGIHLSEQSALFYAPERWDFQALSGVHG</sequence>
<dbReference type="AlphaFoldDB" id="A0A7J0E859"/>
<dbReference type="Proteomes" id="UP000585474">
    <property type="component" value="Unassembled WGS sequence"/>
</dbReference>
<dbReference type="EMBL" id="BJWL01000002">
    <property type="protein sequence ID" value="GFY82580.1"/>
    <property type="molecule type" value="Genomic_DNA"/>
</dbReference>
<gene>
    <name evidence="1" type="ORF">Acr_02g0008200</name>
</gene>
<organism evidence="1 2">
    <name type="scientific">Actinidia rufa</name>
    <dbReference type="NCBI Taxonomy" id="165716"/>
    <lineage>
        <taxon>Eukaryota</taxon>
        <taxon>Viridiplantae</taxon>
        <taxon>Streptophyta</taxon>
        <taxon>Embryophyta</taxon>
        <taxon>Tracheophyta</taxon>
        <taxon>Spermatophyta</taxon>
        <taxon>Magnoliopsida</taxon>
        <taxon>eudicotyledons</taxon>
        <taxon>Gunneridae</taxon>
        <taxon>Pentapetalae</taxon>
        <taxon>asterids</taxon>
        <taxon>Ericales</taxon>
        <taxon>Actinidiaceae</taxon>
        <taxon>Actinidia</taxon>
    </lineage>
</organism>
<protein>
    <submittedName>
        <fullName evidence="1">Uncharacterized protein</fullName>
    </submittedName>
</protein>